<feature type="domain" description="Carbohydrate kinase PfkB" evidence="15">
    <location>
        <begin position="12"/>
        <end position="303"/>
    </location>
</feature>
<dbReference type="Pfam" id="PF00294">
    <property type="entry name" value="PfkB"/>
    <property type="match status" value="1"/>
</dbReference>
<dbReference type="GO" id="GO:0006974">
    <property type="term" value="P:DNA damage response"/>
    <property type="evidence" value="ECO:0007669"/>
    <property type="project" value="TreeGrafter"/>
</dbReference>
<dbReference type="RefSeq" id="WP_133504966.1">
    <property type="nucleotide sequence ID" value="NZ_SNXC01000015.1"/>
</dbReference>
<dbReference type="GO" id="GO:0019698">
    <property type="term" value="P:D-galacturonate catabolic process"/>
    <property type="evidence" value="ECO:0007669"/>
    <property type="project" value="TreeGrafter"/>
</dbReference>
<keyword evidence="17" id="KW-1185">Reference proteome</keyword>
<evidence type="ECO:0000256" key="11">
    <source>
        <dbReference type="ARBA" id="ARBA00066369"/>
    </source>
</evidence>
<keyword evidence="5" id="KW-0067">ATP-binding</keyword>
<evidence type="ECO:0000256" key="13">
    <source>
        <dbReference type="ARBA" id="ARBA00075711"/>
    </source>
</evidence>
<reference evidence="16 17" key="1">
    <citation type="submission" date="2019-03" db="EMBL/GenBank/DDBJ databases">
        <title>Genomic Encyclopedia of Type Strains, Phase III (KMG-III): the genomes of soil and plant-associated and newly described type strains.</title>
        <authorList>
            <person name="Whitman W."/>
        </authorList>
    </citation>
    <scope>NUCLEOTIDE SEQUENCE [LARGE SCALE GENOMIC DNA]</scope>
    <source>
        <strain evidence="16 17">CECT 7378</strain>
    </source>
</reference>
<dbReference type="EMBL" id="SNXC01000015">
    <property type="protein sequence ID" value="TDO95903.1"/>
    <property type="molecule type" value="Genomic_DNA"/>
</dbReference>
<evidence type="ECO:0000256" key="14">
    <source>
        <dbReference type="ARBA" id="ARBA00080545"/>
    </source>
</evidence>
<comment type="catalytic activity">
    <reaction evidence="9">
        <text>2-dehydro-3-deoxy-D-gluconate + ATP = 2-dehydro-3-deoxy-6-phospho-D-gluconate + ADP + H(+)</text>
        <dbReference type="Rhea" id="RHEA:14797"/>
        <dbReference type="ChEBI" id="CHEBI:15378"/>
        <dbReference type="ChEBI" id="CHEBI:30616"/>
        <dbReference type="ChEBI" id="CHEBI:57569"/>
        <dbReference type="ChEBI" id="CHEBI:57990"/>
        <dbReference type="ChEBI" id="CHEBI:456216"/>
        <dbReference type="EC" id="2.7.1.45"/>
    </reaction>
</comment>
<dbReference type="OrthoDB" id="9795789at2"/>
<keyword evidence="2" id="KW-0808">Transferase</keyword>
<evidence type="ECO:0000256" key="12">
    <source>
        <dbReference type="ARBA" id="ARBA00067931"/>
    </source>
</evidence>
<dbReference type="CDD" id="cd01166">
    <property type="entry name" value="KdgK"/>
    <property type="match status" value="1"/>
</dbReference>
<keyword evidence="6" id="KW-0119">Carbohydrate metabolism</keyword>
<dbReference type="Gene3D" id="3.40.1190.20">
    <property type="match status" value="1"/>
</dbReference>
<evidence type="ECO:0000256" key="1">
    <source>
        <dbReference type="ARBA" id="ARBA00010688"/>
    </source>
</evidence>
<evidence type="ECO:0000256" key="6">
    <source>
        <dbReference type="ARBA" id="ARBA00023277"/>
    </source>
</evidence>
<evidence type="ECO:0000256" key="8">
    <source>
        <dbReference type="ARBA" id="ARBA00044254"/>
    </source>
</evidence>
<protein>
    <recommendedName>
        <fullName evidence="12">2-dehydro-3-deoxygluconokinase</fullName>
        <ecNumber evidence="11">2.7.1.45</ecNumber>
    </recommendedName>
    <alternativeName>
        <fullName evidence="13">2-keto-3-deoxygluconokinase</fullName>
    </alternativeName>
    <alternativeName>
        <fullName evidence="14">3-deoxy-2-oxo-D-gluconate kinase</fullName>
    </alternativeName>
    <alternativeName>
        <fullName evidence="8">KDG kinase</fullName>
    </alternativeName>
</protein>
<keyword evidence="4 16" id="KW-0418">Kinase</keyword>
<proteinExistence type="inferred from homology"/>
<organism evidence="16 17">
    <name type="scientific">Marinomonas balearica</name>
    <dbReference type="NCBI Taxonomy" id="491947"/>
    <lineage>
        <taxon>Bacteria</taxon>
        <taxon>Pseudomonadati</taxon>
        <taxon>Pseudomonadota</taxon>
        <taxon>Gammaproteobacteria</taxon>
        <taxon>Oceanospirillales</taxon>
        <taxon>Oceanospirillaceae</taxon>
        <taxon>Marinomonas</taxon>
    </lineage>
</organism>
<dbReference type="InterPro" id="IPR011611">
    <property type="entry name" value="PfkB_dom"/>
</dbReference>
<evidence type="ECO:0000313" key="16">
    <source>
        <dbReference type="EMBL" id="TDO95903.1"/>
    </source>
</evidence>
<dbReference type="GO" id="GO:0005524">
    <property type="term" value="F:ATP binding"/>
    <property type="evidence" value="ECO:0007669"/>
    <property type="project" value="UniProtKB-KW"/>
</dbReference>
<dbReference type="AlphaFoldDB" id="A0A4R6M3R9"/>
<evidence type="ECO:0000256" key="4">
    <source>
        <dbReference type="ARBA" id="ARBA00022777"/>
    </source>
</evidence>
<dbReference type="PANTHER" id="PTHR43085">
    <property type="entry name" value="HEXOKINASE FAMILY MEMBER"/>
    <property type="match status" value="1"/>
</dbReference>
<evidence type="ECO:0000256" key="3">
    <source>
        <dbReference type="ARBA" id="ARBA00022741"/>
    </source>
</evidence>
<dbReference type="FunFam" id="3.40.1190.20:FF:000011">
    <property type="entry name" value="2-dehydro-3-deoxygluconokinase, putative"/>
    <property type="match status" value="1"/>
</dbReference>
<dbReference type="GO" id="GO:0005829">
    <property type="term" value="C:cytosol"/>
    <property type="evidence" value="ECO:0007669"/>
    <property type="project" value="TreeGrafter"/>
</dbReference>
<accession>A0A4R6M3R9</accession>
<evidence type="ECO:0000256" key="10">
    <source>
        <dbReference type="ARBA" id="ARBA00054997"/>
    </source>
</evidence>
<evidence type="ECO:0000256" key="7">
    <source>
        <dbReference type="ARBA" id="ARBA00043951"/>
    </source>
</evidence>
<dbReference type="GO" id="GO:0008673">
    <property type="term" value="F:2-dehydro-3-deoxygluconokinase activity"/>
    <property type="evidence" value="ECO:0007669"/>
    <property type="project" value="UniProtKB-EC"/>
</dbReference>
<comment type="similarity">
    <text evidence="1">Belongs to the carbohydrate kinase PfkB family.</text>
</comment>
<dbReference type="InterPro" id="IPR029056">
    <property type="entry name" value="Ribokinase-like"/>
</dbReference>
<evidence type="ECO:0000256" key="2">
    <source>
        <dbReference type="ARBA" id="ARBA00022679"/>
    </source>
</evidence>
<gene>
    <name evidence="16" type="ORF">DFP79_3261</name>
</gene>
<dbReference type="InterPro" id="IPR050306">
    <property type="entry name" value="PfkB_Carbo_kinase"/>
</dbReference>
<evidence type="ECO:0000259" key="15">
    <source>
        <dbReference type="Pfam" id="PF00294"/>
    </source>
</evidence>
<dbReference type="GO" id="GO:0042840">
    <property type="term" value="P:D-glucuronate catabolic process"/>
    <property type="evidence" value="ECO:0007669"/>
    <property type="project" value="TreeGrafter"/>
</dbReference>
<evidence type="ECO:0000313" key="17">
    <source>
        <dbReference type="Proteomes" id="UP000294656"/>
    </source>
</evidence>
<evidence type="ECO:0000256" key="5">
    <source>
        <dbReference type="ARBA" id="ARBA00022840"/>
    </source>
</evidence>
<comment type="pathway">
    <text evidence="7">Carbohydrate acid metabolism; 2-dehydro-3-deoxy-D-gluconate degradation; D-glyceraldehyde 3-phosphate and pyruvate from 2-dehydro-3-deoxy-D-gluconate: step 1/2.</text>
</comment>
<name>A0A4R6M3R9_9GAMM</name>
<sequence>MLNKERGCRIGVIGECMVELQGTMFSTLTQSYGGDTFNTAVYLKRLLGASYRISYITGLGCDALSDRMLDLWQKEGIDTSYVVRSPNKLPGLYQISVADNGERSFQYWRNDAAAKYIFDDETTESLASHLSEFGWLYLSGISLAILTDKGRETLLNALDRYVADGGNVLFDNNYRPVLWPTKEDCQAYYMRVLSLSKIALLTEDDEHLLWGYGSIDQVIARTPTNEIVIKRGSEPCLIDVEGKRSEVAAQRVQNIVDTTAAGDSFAAGYCYGRIVGKSPEESARAGHSIASRVIQYPGAIISKERMKLESA</sequence>
<dbReference type="Proteomes" id="UP000294656">
    <property type="component" value="Unassembled WGS sequence"/>
</dbReference>
<dbReference type="SUPFAM" id="SSF53613">
    <property type="entry name" value="Ribokinase-like"/>
    <property type="match status" value="1"/>
</dbReference>
<dbReference type="PANTHER" id="PTHR43085:SF15">
    <property type="entry name" value="2-DEHYDRO-3-DEOXYGLUCONOKINASE"/>
    <property type="match status" value="1"/>
</dbReference>
<evidence type="ECO:0000256" key="9">
    <source>
        <dbReference type="ARBA" id="ARBA00050729"/>
    </source>
</evidence>
<comment type="caution">
    <text evidence="16">The sequence shown here is derived from an EMBL/GenBank/DDBJ whole genome shotgun (WGS) entry which is preliminary data.</text>
</comment>
<keyword evidence="3" id="KW-0547">Nucleotide-binding</keyword>
<comment type="function">
    <text evidence="10">Catalyzes the phosphorylation of 2-keto-3-deoxygluconate (KDG) to produce 2-keto-3-deoxy-6-phosphogluconate (KDPG).</text>
</comment>
<dbReference type="EC" id="2.7.1.45" evidence="11"/>